<evidence type="ECO:0000313" key="2">
    <source>
        <dbReference type="Proteomes" id="UP000810292"/>
    </source>
</evidence>
<dbReference type="EMBL" id="JADIMF010000020">
    <property type="protein sequence ID" value="MBO8468442.1"/>
    <property type="molecule type" value="Genomic_DNA"/>
</dbReference>
<sequence length="272" mass="31058">MFGYVLANGSSLSKEEKAIYKAHYCGLCRALREKYGNQAMMALSYDMVFLEMLLADLSDDEETRGSERCIPHPVKEHEYIITPSTYYAADMQMLLGYYSLLDHLNDDGKGKDKEAKARKLLPSLEEKYPRQSAALKENLAILGENEKKNLRDPEAMSLIFGNILGEIFVVDDTSFFRDDLRTLGCGLGRFIYLIDAWCDREKDRKKGSYNPLDENISRETMKAMLLDAASTASDAAERLPLDQHVFILRNILYSGIWSKFEDRKNTNDDRSV</sequence>
<organism evidence="1 2">
    <name type="scientific">Candidatus Ornithospirochaeta stercoravium</name>
    <dbReference type="NCBI Taxonomy" id="2840897"/>
    <lineage>
        <taxon>Bacteria</taxon>
        <taxon>Pseudomonadati</taxon>
        <taxon>Spirochaetota</taxon>
        <taxon>Spirochaetia</taxon>
        <taxon>Spirochaetales</taxon>
        <taxon>Spirochaetaceae</taxon>
        <taxon>Spirochaetaceae incertae sedis</taxon>
        <taxon>Candidatus Ornithospirochaeta</taxon>
    </lineage>
</organism>
<name>A0A9D9I9F2_9SPIO</name>
<dbReference type="Proteomes" id="UP000810292">
    <property type="component" value="Unassembled WGS sequence"/>
</dbReference>
<comment type="caution">
    <text evidence="1">The sequence shown here is derived from an EMBL/GenBank/DDBJ whole genome shotgun (WGS) entry which is preliminary data.</text>
</comment>
<reference evidence="1" key="1">
    <citation type="submission" date="2020-10" db="EMBL/GenBank/DDBJ databases">
        <authorList>
            <person name="Gilroy R."/>
        </authorList>
    </citation>
    <scope>NUCLEOTIDE SEQUENCE</scope>
    <source>
        <strain evidence="1">14700</strain>
    </source>
</reference>
<gene>
    <name evidence="1" type="ORF">IAA72_01480</name>
</gene>
<dbReference type="AlphaFoldDB" id="A0A9D9I9F2"/>
<dbReference type="InterPro" id="IPR043740">
    <property type="entry name" value="DUF5685"/>
</dbReference>
<protein>
    <submittedName>
        <fullName evidence="1">Uncharacterized protein</fullName>
    </submittedName>
</protein>
<reference evidence="1" key="2">
    <citation type="journal article" date="2021" name="PeerJ">
        <title>Extensive microbial diversity within the chicken gut microbiome revealed by metagenomics and culture.</title>
        <authorList>
            <person name="Gilroy R."/>
            <person name="Ravi A."/>
            <person name="Getino M."/>
            <person name="Pursley I."/>
            <person name="Horton D.L."/>
            <person name="Alikhan N.F."/>
            <person name="Baker D."/>
            <person name="Gharbi K."/>
            <person name="Hall N."/>
            <person name="Watson M."/>
            <person name="Adriaenssens E.M."/>
            <person name="Foster-Nyarko E."/>
            <person name="Jarju S."/>
            <person name="Secka A."/>
            <person name="Antonio M."/>
            <person name="Oren A."/>
            <person name="Chaudhuri R.R."/>
            <person name="La Ragione R."/>
            <person name="Hildebrand F."/>
            <person name="Pallen M.J."/>
        </authorList>
    </citation>
    <scope>NUCLEOTIDE SEQUENCE</scope>
    <source>
        <strain evidence="1">14700</strain>
    </source>
</reference>
<accession>A0A9D9I9F2</accession>
<evidence type="ECO:0000313" key="1">
    <source>
        <dbReference type="EMBL" id="MBO8468442.1"/>
    </source>
</evidence>
<dbReference type="Pfam" id="PF18937">
    <property type="entry name" value="DUF5685"/>
    <property type="match status" value="1"/>
</dbReference>
<proteinExistence type="predicted"/>